<dbReference type="EMBL" id="QMIE01000010">
    <property type="protein sequence ID" value="TVM16579.1"/>
    <property type="molecule type" value="Genomic_DNA"/>
</dbReference>
<accession>A0A7M3MD93</accession>
<keyword evidence="4" id="KW-0963">Cytoplasm</keyword>
<proteinExistence type="inferred from homology"/>
<dbReference type="Proteomes" id="UP000448292">
    <property type="component" value="Unassembled WGS sequence"/>
</dbReference>
<sequence length="150" mass="16229">MKPIKTILCAVDFSEATTPVSNYATTLAKALGAEVHVLYVAPDLERYNLFEVPSRDIEAFVNNIIEGAEKSMAKCLDTEFADVSGKGVVRMGYAPQKILEYAEEAGVDAIVIGSHGRRGVDRIVFGSVAEKVIKQSNVPVLTVPIRSRSS</sequence>
<evidence type="ECO:0000256" key="1">
    <source>
        <dbReference type="ARBA" id="ARBA00008791"/>
    </source>
</evidence>
<dbReference type="OrthoDB" id="9788959at2"/>
<evidence type="ECO:0000313" key="6">
    <source>
        <dbReference type="EMBL" id="TVM16579.1"/>
    </source>
</evidence>
<feature type="domain" description="UspA" evidence="5">
    <location>
        <begin position="4"/>
        <end position="144"/>
    </location>
</feature>
<reference evidence="6 7" key="1">
    <citation type="submission" date="2018-06" db="EMBL/GenBank/DDBJ databases">
        <title>Complete genome of Desulfovibrio indonesiensis P37SLT.</title>
        <authorList>
            <person name="Crispim J.S."/>
            <person name="Vidigal P.M.P."/>
            <person name="Silva L.C.F."/>
            <person name="Laguardia C.N."/>
            <person name="Araujo L.C."/>
            <person name="Dias R.S."/>
            <person name="Sousa M.P."/>
            <person name="Paula S.O."/>
            <person name="Silva C."/>
        </authorList>
    </citation>
    <scope>NUCLEOTIDE SEQUENCE [LARGE SCALE GENOMIC DNA]</scope>
    <source>
        <strain evidence="6 7">P37SLT</strain>
    </source>
</reference>
<dbReference type="AlphaFoldDB" id="A0A7M3MD93"/>
<dbReference type="Pfam" id="PF00582">
    <property type="entry name" value="Usp"/>
    <property type="match status" value="1"/>
</dbReference>
<comment type="subcellular location">
    <subcellularLocation>
        <location evidence="4">Cytoplasm</location>
    </subcellularLocation>
</comment>
<comment type="caution">
    <text evidence="6">The sequence shown here is derived from an EMBL/GenBank/DDBJ whole genome shotgun (WGS) entry which is preliminary data.</text>
</comment>
<evidence type="ECO:0000313" key="7">
    <source>
        <dbReference type="Proteomes" id="UP000448292"/>
    </source>
</evidence>
<keyword evidence="7" id="KW-1185">Reference proteome</keyword>
<dbReference type="InterPro" id="IPR006015">
    <property type="entry name" value="Universal_stress_UspA"/>
</dbReference>
<evidence type="ECO:0000259" key="5">
    <source>
        <dbReference type="Pfam" id="PF00582"/>
    </source>
</evidence>
<dbReference type="PANTHER" id="PTHR46268:SF27">
    <property type="entry name" value="UNIVERSAL STRESS PROTEIN RV2623"/>
    <property type="match status" value="1"/>
</dbReference>
<evidence type="ECO:0000256" key="4">
    <source>
        <dbReference type="PIRNR" id="PIRNR006276"/>
    </source>
</evidence>
<dbReference type="PIRSF" id="PIRSF006276">
    <property type="entry name" value="UspA"/>
    <property type="match status" value="1"/>
</dbReference>
<dbReference type="SUPFAM" id="SSF52402">
    <property type="entry name" value="Adenine nucleotide alpha hydrolases-like"/>
    <property type="match status" value="1"/>
</dbReference>
<evidence type="ECO:0000256" key="3">
    <source>
        <dbReference type="ARBA" id="ARBA00022840"/>
    </source>
</evidence>
<keyword evidence="3" id="KW-0067">ATP-binding</keyword>
<dbReference type="InterPro" id="IPR006016">
    <property type="entry name" value="UspA"/>
</dbReference>
<evidence type="ECO:0000256" key="2">
    <source>
        <dbReference type="ARBA" id="ARBA00022741"/>
    </source>
</evidence>
<dbReference type="PRINTS" id="PR01438">
    <property type="entry name" value="UNVRSLSTRESS"/>
</dbReference>
<comment type="similarity">
    <text evidence="1 4">Belongs to the universal stress protein A family.</text>
</comment>
<keyword evidence="2" id="KW-0547">Nucleotide-binding</keyword>
<dbReference type="Gene3D" id="3.40.50.620">
    <property type="entry name" value="HUPs"/>
    <property type="match status" value="1"/>
</dbReference>
<dbReference type="GO" id="GO:0005737">
    <property type="term" value="C:cytoplasm"/>
    <property type="evidence" value="ECO:0007669"/>
    <property type="project" value="UniProtKB-SubCell"/>
</dbReference>
<name>A0A7M3MD93_9BACT</name>
<protein>
    <recommendedName>
        <fullName evidence="4">Universal stress protein</fullName>
    </recommendedName>
</protein>
<dbReference type="GO" id="GO:0005524">
    <property type="term" value="F:ATP binding"/>
    <property type="evidence" value="ECO:0007669"/>
    <property type="project" value="UniProtKB-KW"/>
</dbReference>
<dbReference type="CDD" id="cd00293">
    <property type="entry name" value="USP-like"/>
    <property type="match status" value="1"/>
</dbReference>
<dbReference type="InterPro" id="IPR014729">
    <property type="entry name" value="Rossmann-like_a/b/a_fold"/>
</dbReference>
<dbReference type="RefSeq" id="WP_144303328.1">
    <property type="nucleotide sequence ID" value="NZ_QMIE01000010.1"/>
</dbReference>
<gene>
    <name evidence="6" type="ORF">DPQ33_11270</name>
</gene>
<organism evidence="6 7">
    <name type="scientific">Oceanidesulfovibrio indonesiensis</name>
    <dbReference type="NCBI Taxonomy" id="54767"/>
    <lineage>
        <taxon>Bacteria</taxon>
        <taxon>Pseudomonadati</taxon>
        <taxon>Thermodesulfobacteriota</taxon>
        <taxon>Desulfovibrionia</taxon>
        <taxon>Desulfovibrionales</taxon>
        <taxon>Desulfovibrionaceae</taxon>
        <taxon>Oceanidesulfovibrio</taxon>
    </lineage>
</organism>
<dbReference type="PANTHER" id="PTHR46268">
    <property type="entry name" value="STRESS RESPONSE PROTEIN NHAX"/>
    <property type="match status" value="1"/>
</dbReference>